<dbReference type="EMBL" id="CM001211">
    <property type="protein sequence ID" value="EGP82263.1"/>
    <property type="molecule type" value="Genomic_DNA"/>
</dbReference>
<dbReference type="RefSeq" id="XP_003847287.1">
    <property type="nucleotide sequence ID" value="XM_003847239.1"/>
</dbReference>
<dbReference type="HOGENOM" id="CLU_535520_0_0_1"/>
<dbReference type="AlphaFoldDB" id="F9XR70"/>
<name>F9XR70_ZYMTI</name>
<dbReference type="InParanoid" id="F9XR70"/>
<sequence length="509" mass="58122">MDSRRRMSWKAVLLEEPDRSDGDLEDYLRKSGSHRTDELKDVGLNIKRFGRRRRPLMRAVMSCYAVVACEPSFTTACVMDCPFSQTGLLEDIAIVLDDLDNHLRDRKENVDEPKDVGLNNREDGQKWRELPTKLLFYCLGLGLSQTGLLERRRYRSGGSWLSPLEERECHRGLNIKRIAKLVQAARLPPCARLGDVRYRSGQSRHHLWKSKMSSNDENVGLNIKRIAKLAPLARRVRFEKTDPLEHTTRKLKNVGLNFTFQERNVTELRDVGINIKWIAKMVQLRLCVQREKTGLLEDTAADLENHEITFGRQDGHRTQRSRSQRYLHLLNQNVNELKDFGLSIMLGKQNVIELKDIGLNITFVPSRGSALNGAERFKAKANDWPSKHVLGHEESVREKAKAKDYPTKPASFRMNNDSEVKASRRIRDVVEIANRQEQKEKPHQRRTRIFGAACQTTSPRKQARAGLGFSISAGGGAQDDRFVLKNGGVEAFRELEGSAVLAARCYKSR</sequence>
<evidence type="ECO:0000313" key="2">
    <source>
        <dbReference type="EMBL" id="EGP82263.1"/>
    </source>
</evidence>
<accession>F9XR70</accession>
<feature type="compositionally biased region" description="Basic and acidic residues" evidence="1">
    <location>
        <begin position="393"/>
        <end position="406"/>
    </location>
</feature>
<protein>
    <submittedName>
        <fullName evidence="2">Uncharacterized protein</fullName>
    </submittedName>
</protein>
<organism evidence="2 3">
    <name type="scientific">Zymoseptoria tritici (strain CBS 115943 / IPO323)</name>
    <name type="common">Speckled leaf blotch fungus</name>
    <name type="synonym">Septoria tritici</name>
    <dbReference type="NCBI Taxonomy" id="336722"/>
    <lineage>
        <taxon>Eukaryota</taxon>
        <taxon>Fungi</taxon>
        <taxon>Dikarya</taxon>
        <taxon>Ascomycota</taxon>
        <taxon>Pezizomycotina</taxon>
        <taxon>Dothideomycetes</taxon>
        <taxon>Dothideomycetidae</taxon>
        <taxon>Mycosphaerellales</taxon>
        <taxon>Mycosphaerellaceae</taxon>
        <taxon>Zymoseptoria</taxon>
    </lineage>
</organism>
<dbReference type="Proteomes" id="UP000008062">
    <property type="component" value="Chromosome 16"/>
</dbReference>
<evidence type="ECO:0000313" key="3">
    <source>
        <dbReference type="Proteomes" id="UP000008062"/>
    </source>
</evidence>
<dbReference type="GeneID" id="13399884"/>
<keyword evidence="3" id="KW-1185">Reference proteome</keyword>
<evidence type="ECO:0000256" key="1">
    <source>
        <dbReference type="SAM" id="MobiDB-lite"/>
    </source>
</evidence>
<proteinExistence type="predicted"/>
<feature type="region of interest" description="Disordered" evidence="1">
    <location>
        <begin position="393"/>
        <end position="413"/>
    </location>
</feature>
<reference evidence="2 3" key="1">
    <citation type="journal article" date="2011" name="PLoS Genet.">
        <title>Finished genome of the fungal wheat pathogen Mycosphaerella graminicola reveals dispensome structure, chromosome plasticity, and stealth pathogenesis.</title>
        <authorList>
            <person name="Goodwin S.B."/>
            <person name="Ben M'barek S."/>
            <person name="Dhillon B."/>
            <person name="Wittenberg A.H.J."/>
            <person name="Crane C.F."/>
            <person name="Hane J.K."/>
            <person name="Foster A.J."/>
            <person name="Van der Lee T.A.J."/>
            <person name="Grimwood J."/>
            <person name="Aerts A."/>
            <person name="Antoniw J."/>
            <person name="Bailey A."/>
            <person name="Bluhm B."/>
            <person name="Bowler J."/>
            <person name="Bristow J."/>
            <person name="van der Burgt A."/>
            <person name="Canto-Canche B."/>
            <person name="Churchill A.C.L."/>
            <person name="Conde-Ferraez L."/>
            <person name="Cools H.J."/>
            <person name="Coutinho P.M."/>
            <person name="Csukai M."/>
            <person name="Dehal P."/>
            <person name="De Wit P."/>
            <person name="Donzelli B."/>
            <person name="van de Geest H.C."/>
            <person name="van Ham R.C.H.J."/>
            <person name="Hammond-Kosack K.E."/>
            <person name="Henrissat B."/>
            <person name="Kilian A."/>
            <person name="Kobayashi A.K."/>
            <person name="Koopmann E."/>
            <person name="Kourmpetis Y."/>
            <person name="Kuzniar A."/>
            <person name="Lindquist E."/>
            <person name="Lombard V."/>
            <person name="Maliepaard C."/>
            <person name="Martins N."/>
            <person name="Mehrabi R."/>
            <person name="Nap J.P.H."/>
            <person name="Ponomarenko A."/>
            <person name="Rudd J.J."/>
            <person name="Salamov A."/>
            <person name="Schmutz J."/>
            <person name="Schouten H.J."/>
            <person name="Shapiro H."/>
            <person name="Stergiopoulos I."/>
            <person name="Torriani S.F.F."/>
            <person name="Tu H."/>
            <person name="de Vries R.P."/>
            <person name="Waalwijk C."/>
            <person name="Ware S.B."/>
            <person name="Wiebenga A."/>
            <person name="Zwiers L.-H."/>
            <person name="Oliver R.P."/>
            <person name="Grigoriev I.V."/>
            <person name="Kema G.H.J."/>
        </authorList>
    </citation>
    <scope>NUCLEOTIDE SEQUENCE [LARGE SCALE GENOMIC DNA]</scope>
    <source>
        <strain evidence="3">CBS 115943 / IPO323</strain>
    </source>
</reference>
<gene>
    <name evidence="2" type="ORF">MYCGRDRAFT_97730</name>
</gene>
<dbReference type="KEGG" id="ztr:MYCGRDRAFT_97730"/>